<dbReference type="AlphaFoldDB" id="A0A6A4GRD4"/>
<gene>
    <name evidence="2" type="ORF">BT96DRAFT_1004305</name>
</gene>
<feature type="compositionally biased region" description="Low complexity" evidence="1">
    <location>
        <begin position="65"/>
        <end position="74"/>
    </location>
</feature>
<dbReference type="EMBL" id="ML769749">
    <property type="protein sequence ID" value="KAE9388339.1"/>
    <property type="molecule type" value="Genomic_DNA"/>
</dbReference>
<feature type="compositionally biased region" description="Low complexity" evidence="1">
    <location>
        <begin position="31"/>
        <end position="51"/>
    </location>
</feature>
<keyword evidence="3" id="KW-1185">Reference proteome</keyword>
<feature type="region of interest" description="Disordered" evidence="1">
    <location>
        <begin position="251"/>
        <end position="285"/>
    </location>
</feature>
<dbReference type="Proteomes" id="UP000799118">
    <property type="component" value="Unassembled WGS sequence"/>
</dbReference>
<reference evidence="2" key="1">
    <citation type="journal article" date="2019" name="Environ. Microbiol.">
        <title>Fungal ecological strategies reflected in gene transcription - a case study of two litter decomposers.</title>
        <authorList>
            <person name="Barbi F."/>
            <person name="Kohler A."/>
            <person name="Barry K."/>
            <person name="Baskaran P."/>
            <person name="Daum C."/>
            <person name="Fauchery L."/>
            <person name="Ihrmark K."/>
            <person name="Kuo A."/>
            <person name="LaButti K."/>
            <person name="Lipzen A."/>
            <person name="Morin E."/>
            <person name="Grigoriev I.V."/>
            <person name="Henrissat B."/>
            <person name="Lindahl B."/>
            <person name="Martin F."/>
        </authorList>
    </citation>
    <scope>NUCLEOTIDE SEQUENCE</scope>
    <source>
        <strain evidence="2">JB14</strain>
    </source>
</reference>
<protein>
    <submittedName>
        <fullName evidence="2">Uncharacterized protein</fullName>
    </submittedName>
</protein>
<organism evidence="2 3">
    <name type="scientific">Gymnopus androsaceus JB14</name>
    <dbReference type="NCBI Taxonomy" id="1447944"/>
    <lineage>
        <taxon>Eukaryota</taxon>
        <taxon>Fungi</taxon>
        <taxon>Dikarya</taxon>
        <taxon>Basidiomycota</taxon>
        <taxon>Agaricomycotina</taxon>
        <taxon>Agaricomycetes</taxon>
        <taxon>Agaricomycetidae</taxon>
        <taxon>Agaricales</taxon>
        <taxon>Marasmiineae</taxon>
        <taxon>Omphalotaceae</taxon>
        <taxon>Gymnopus</taxon>
    </lineage>
</organism>
<proteinExistence type="predicted"/>
<name>A0A6A4GRD4_9AGAR</name>
<accession>A0A6A4GRD4</accession>
<evidence type="ECO:0000256" key="1">
    <source>
        <dbReference type="SAM" id="MobiDB-lite"/>
    </source>
</evidence>
<evidence type="ECO:0000313" key="3">
    <source>
        <dbReference type="Proteomes" id="UP000799118"/>
    </source>
</evidence>
<sequence length="285" mass="29140">MASHLLSPEQLAGLIPFDNNEFPDPNSTRLSPSPVSSSAIVPVVPPGAISSTSSASEPVRESSGIIPAQGPAPTTTAIPTTTIVDAAGDGSIATATGAVPTTTIGDVAGDGSTDTATTVAASTTINDTAGDGSTDTGGVAPLALGSDTTDVTCPASKKKHRIDPFASHSVPQTVPPPSVPFTSTVKVKPVPKKQQPMVLEANCAITGWYVCITILVSSSPPPNSLQYGRMFRRQRKTYVYTIYETQARKLKKNANKTTGNPANGTGSHDNSAPGGVGAMGDSRER</sequence>
<evidence type="ECO:0000313" key="2">
    <source>
        <dbReference type="EMBL" id="KAE9388339.1"/>
    </source>
</evidence>
<feature type="compositionally biased region" description="Polar residues" evidence="1">
    <location>
        <begin position="255"/>
        <end position="270"/>
    </location>
</feature>
<feature type="region of interest" description="Disordered" evidence="1">
    <location>
        <begin position="16"/>
        <end position="74"/>
    </location>
</feature>